<dbReference type="Gene3D" id="2.120.10.80">
    <property type="entry name" value="Kelch-type beta propeller"/>
    <property type="match status" value="1"/>
</dbReference>
<dbReference type="Pfam" id="PF24681">
    <property type="entry name" value="Kelch_KLHDC2_KLHL20_DRC7"/>
    <property type="match status" value="1"/>
</dbReference>
<reference evidence="5" key="1">
    <citation type="submission" date="2020-07" db="EMBL/GenBank/DDBJ databases">
        <title>Vallitalea pronyensis genome.</title>
        <authorList>
            <person name="Postec A."/>
        </authorList>
    </citation>
    <scope>NUCLEOTIDE SEQUENCE</scope>
    <source>
        <strain evidence="5">FatNI3</strain>
    </source>
</reference>
<dbReference type="InterPro" id="IPR051746">
    <property type="entry name" value="Kelch_domain_containing_8"/>
</dbReference>
<gene>
    <name evidence="5" type="ORF">HZI73_00590</name>
</gene>
<organism evidence="5 6">
    <name type="scientific">Vallitalea pronyensis</name>
    <dbReference type="NCBI Taxonomy" id="1348613"/>
    <lineage>
        <taxon>Bacteria</taxon>
        <taxon>Bacillati</taxon>
        <taxon>Bacillota</taxon>
        <taxon>Clostridia</taxon>
        <taxon>Lachnospirales</taxon>
        <taxon>Vallitaleaceae</taxon>
        <taxon>Vallitalea</taxon>
    </lineage>
</organism>
<feature type="domain" description="Fibronectin type-III" evidence="4">
    <location>
        <begin position="27"/>
        <end position="107"/>
    </location>
</feature>
<dbReference type="AlphaFoldDB" id="A0A8J8MG02"/>
<dbReference type="Proteomes" id="UP000683246">
    <property type="component" value="Chromosome"/>
</dbReference>
<evidence type="ECO:0000313" key="6">
    <source>
        <dbReference type="Proteomes" id="UP000683246"/>
    </source>
</evidence>
<dbReference type="InterPro" id="IPR006652">
    <property type="entry name" value="Kelch_1"/>
</dbReference>
<dbReference type="InterPro" id="IPR013783">
    <property type="entry name" value="Ig-like_fold"/>
</dbReference>
<evidence type="ECO:0000256" key="1">
    <source>
        <dbReference type="ARBA" id="ARBA00022441"/>
    </source>
</evidence>
<dbReference type="Gene3D" id="2.60.40.10">
    <property type="entry name" value="Immunoglobulins"/>
    <property type="match status" value="2"/>
</dbReference>
<dbReference type="SMART" id="SM00612">
    <property type="entry name" value="Kelch"/>
    <property type="match status" value="5"/>
</dbReference>
<dbReference type="Pfam" id="PF01344">
    <property type="entry name" value="Kelch_1"/>
    <property type="match status" value="1"/>
</dbReference>
<dbReference type="InterPro" id="IPR015915">
    <property type="entry name" value="Kelch-typ_b-propeller"/>
</dbReference>
<dbReference type="InterPro" id="IPR036116">
    <property type="entry name" value="FN3_sf"/>
</dbReference>
<dbReference type="SUPFAM" id="SSF117281">
    <property type="entry name" value="Kelch motif"/>
    <property type="match status" value="1"/>
</dbReference>
<evidence type="ECO:0000256" key="3">
    <source>
        <dbReference type="SAM" id="SignalP"/>
    </source>
</evidence>
<evidence type="ECO:0000259" key="4">
    <source>
        <dbReference type="PROSITE" id="PS50853"/>
    </source>
</evidence>
<keyword evidence="1" id="KW-0880">Kelch repeat</keyword>
<evidence type="ECO:0000256" key="2">
    <source>
        <dbReference type="ARBA" id="ARBA00022737"/>
    </source>
</evidence>
<keyword evidence="3" id="KW-0732">Signal</keyword>
<dbReference type="RefSeq" id="WP_212696355.1">
    <property type="nucleotide sequence ID" value="NZ_CP058649.1"/>
</dbReference>
<dbReference type="PANTHER" id="PTHR46260">
    <property type="entry name" value="RING-TYPE DOMAIN-CONTAINING PROTEIN"/>
    <property type="match status" value="1"/>
</dbReference>
<dbReference type="SUPFAM" id="SSF49265">
    <property type="entry name" value="Fibronectin type III"/>
    <property type="match status" value="1"/>
</dbReference>
<dbReference type="Gene3D" id="2.130.10.80">
    <property type="entry name" value="Galactose oxidase/kelch, beta-propeller"/>
    <property type="match status" value="1"/>
</dbReference>
<feature type="chain" id="PRO_5035288132" description="Fibronectin type-III domain-containing protein" evidence="3">
    <location>
        <begin position="24"/>
        <end position="616"/>
    </location>
</feature>
<feature type="signal peptide" evidence="3">
    <location>
        <begin position="1"/>
        <end position="23"/>
    </location>
</feature>
<dbReference type="InterPro" id="IPR003961">
    <property type="entry name" value="FN3_dom"/>
</dbReference>
<accession>A0A8J8MG02</accession>
<sequence>MKKLKYFVILLLTIKCFTLAAYASTIPPTNILTTANDNRIVISWDAVHDAIAYEIEVDGVIIDNHHYTIFEHDYLLPLTTHEYRVRVTTSSGTSDWSPIITQKTSNPKLTTLNTLKVSQELIQPRYGFKTITVDDKIFIIGGYGQGYVDTIETFDHEANHWDIITSLPTTRLQPAVVAHENKIYVIGGYNQTDQELGTIDVYDLTHDTWSNITPMPTKRSGAASIVQHNKIYVLGGYNQEAKSLDTVEVYDIATQSWTTIEAMPTKRSQLAAVLYDNKIYAMGGYNGFVLGDIETYDIATHTWTKKGQMPIGRYAFDAMGMNNRIMIIGGYNTTPFNTIEHYNPMDNRFITQNNLMEERYALGAALIKDQLYVIGGSNEALALSSVEKAYIKRDPAPTNFILQESSDTLNLSWDKMDEMTLYDVEINGESIQTGFKNTYTLDKIKENKVYHIRVRGITNNGVTQWTTFKTYIKYANQPSAYAYIGERIKDEDNYETIDLYIMTKHIEDIYTVEIEALYNEEHIHIASEDINRVIFSSHNNTYQYLNLDDNGRIYILASLTGNKQQITNLTQLYKIKLQLNTLESTQIDIKKINIVDATGHILDIADIYDLDMPSLY</sequence>
<evidence type="ECO:0000313" key="5">
    <source>
        <dbReference type="EMBL" id="QUI20895.1"/>
    </source>
</evidence>
<name>A0A8J8MG02_9FIRM</name>
<proteinExistence type="predicted"/>
<dbReference type="EMBL" id="CP058649">
    <property type="protein sequence ID" value="QUI20895.1"/>
    <property type="molecule type" value="Genomic_DNA"/>
</dbReference>
<dbReference type="Pfam" id="PF00041">
    <property type="entry name" value="fn3"/>
    <property type="match status" value="1"/>
</dbReference>
<keyword evidence="6" id="KW-1185">Reference proteome</keyword>
<dbReference type="CDD" id="cd00063">
    <property type="entry name" value="FN3"/>
    <property type="match status" value="2"/>
</dbReference>
<dbReference type="InterPro" id="IPR037293">
    <property type="entry name" value="Gal_Oxidase_central_sf"/>
</dbReference>
<dbReference type="SMART" id="SM00060">
    <property type="entry name" value="FN3"/>
    <property type="match status" value="2"/>
</dbReference>
<dbReference type="PROSITE" id="PS50853">
    <property type="entry name" value="FN3"/>
    <property type="match status" value="1"/>
</dbReference>
<protein>
    <recommendedName>
        <fullName evidence="4">Fibronectin type-III domain-containing protein</fullName>
    </recommendedName>
</protein>
<dbReference type="PANTHER" id="PTHR46260:SF3">
    <property type="entry name" value="RING-TYPE DOMAIN-CONTAINING PROTEIN"/>
    <property type="match status" value="1"/>
</dbReference>
<dbReference type="KEGG" id="vpy:HZI73_00590"/>
<keyword evidence="2" id="KW-0677">Repeat</keyword>